<dbReference type="AlphaFoldDB" id="A0A8X6IYS1"/>
<reference evidence="1" key="1">
    <citation type="submission" date="2020-07" db="EMBL/GenBank/DDBJ databases">
        <title>Multicomponent nature underlies the extraordinary mechanical properties of spider dragline silk.</title>
        <authorList>
            <person name="Kono N."/>
            <person name="Nakamura H."/>
            <person name="Mori M."/>
            <person name="Yoshida Y."/>
            <person name="Ohtoshi R."/>
            <person name="Malay A.D."/>
            <person name="Moran D.A.P."/>
            <person name="Tomita M."/>
            <person name="Numata K."/>
            <person name="Arakawa K."/>
        </authorList>
    </citation>
    <scope>NUCLEOTIDE SEQUENCE</scope>
</reference>
<dbReference type="EMBL" id="BMAO01032883">
    <property type="protein sequence ID" value="GFQ85425.1"/>
    <property type="molecule type" value="Genomic_DNA"/>
</dbReference>
<dbReference type="Proteomes" id="UP000887116">
    <property type="component" value="Unassembled WGS sequence"/>
</dbReference>
<name>A0A8X6IYS1_TRICU</name>
<comment type="caution">
    <text evidence="1">The sequence shown here is derived from an EMBL/GenBank/DDBJ whole genome shotgun (WGS) entry which is preliminary data.</text>
</comment>
<evidence type="ECO:0000313" key="1">
    <source>
        <dbReference type="EMBL" id="GFQ85425.1"/>
    </source>
</evidence>
<protein>
    <submittedName>
        <fullName evidence="1">Helitron_like_N domain-containing protein</fullName>
    </submittedName>
</protein>
<organism evidence="1 2">
    <name type="scientific">Trichonephila clavata</name>
    <name type="common">Joro spider</name>
    <name type="synonym">Nephila clavata</name>
    <dbReference type="NCBI Taxonomy" id="2740835"/>
    <lineage>
        <taxon>Eukaryota</taxon>
        <taxon>Metazoa</taxon>
        <taxon>Ecdysozoa</taxon>
        <taxon>Arthropoda</taxon>
        <taxon>Chelicerata</taxon>
        <taxon>Arachnida</taxon>
        <taxon>Araneae</taxon>
        <taxon>Araneomorphae</taxon>
        <taxon>Entelegynae</taxon>
        <taxon>Araneoidea</taxon>
        <taxon>Nephilidae</taxon>
        <taxon>Trichonephila</taxon>
    </lineage>
</organism>
<gene>
    <name evidence="1" type="primary">AVEN_143399_1</name>
    <name evidence="1" type="ORF">TNCT_115891</name>
</gene>
<sequence>MITSSDVMYNEALIAIEDICIVISSLPLSHFGMRSQNRSASTLMNSEMNRELEYNTVEMSTTVTRNVSLLTEEQKAIYDLSVSAGQGGSPFFWMHHV</sequence>
<proteinExistence type="predicted"/>
<dbReference type="OrthoDB" id="8063321at2759"/>
<accession>A0A8X6IYS1</accession>
<keyword evidence="2" id="KW-1185">Reference proteome</keyword>
<evidence type="ECO:0000313" key="2">
    <source>
        <dbReference type="Proteomes" id="UP000887116"/>
    </source>
</evidence>